<dbReference type="GeneID" id="8439132"/>
<name>C4JF97_UNCRE</name>
<dbReference type="Proteomes" id="UP000002058">
    <property type="component" value="Unassembled WGS sequence"/>
</dbReference>
<proteinExistence type="predicted"/>
<evidence type="ECO:0000256" key="1">
    <source>
        <dbReference type="SAM" id="MobiDB-lite"/>
    </source>
</evidence>
<evidence type="ECO:0000313" key="3">
    <source>
        <dbReference type="Proteomes" id="UP000002058"/>
    </source>
</evidence>
<dbReference type="HOGENOM" id="CLU_1866630_0_0_1"/>
<accession>C4JF97</accession>
<keyword evidence="3" id="KW-1185">Reference proteome</keyword>
<dbReference type="OrthoDB" id="16824at2759"/>
<dbReference type="AlphaFoldDB" id="C4JF97"/>
<dbReference type="InParanoid" id="C4JF97"/>
<dbReference type="EMBL" id="CH476615">
    <property type="protein sequence ID" value="EEP77470.1"/>
    <property type="molecule type" value="Genomic_DNA"/>
</dbReference>
<sequence>MTKQSHAGYGWRECPLTSVPQPSSSTTASDKAPVISTAGCQHTRFPLKTGELHSLARPFLTPQFQSFFPLQLRSYGESQLPANERLNLQLGRLTHYAFDAVLSTLPSILFVSLVRDRMGSRETSPSHQQLDRAAVFC</sequence>
<protein>
    <submittedName>
        <fullName evidence="2">Uncharacterized protein</fullName>
    </submittedName>
</protein>
<feature type="region of interest" description="Disordered" evidence="1">
    <location>
        <begin position="1"/>
        <end position="31"/>
    </location>
</feature>
<dbReference type="VEuPathDB" id="FungiDB:UREG_02319"/>
<reference evidence="3" key="1">
    <citation type="journal article" date="2009" name="Genome Res.">
        <title>Comparative genomic analyses of the human fungal pathogens Coccidioides and their relatives.</title>
        <authorList>
            <person name="Sharpton T.J."/>
            <person name="Stajich J.E."/>
            <person name="Rounsley S.D."/>
            <person name="Gardner M.J."/>
            <person name="Wortman J.R."/>
            <person name="Jordar V.S."/>
            <person name="Maiti R."/>
            <person name="Kodira C.D."/>
            <person name="Neafsey D.E."/>
            <person name="Zeng Q."/>
            <person name="Hung C.-Y."/>
            <person name="McMahan C."/>
            <person name="Muszewska A."/>
            <person name="Grynberg M."/>
            <person name="Mandel M.A."/>
            <person name="Kellner E.M."/>
            <person name="Barker B.M."/>
            <person name="Galgiani J.N."/>
            <person name="Orbach M.J."/>
            <person name="Kirkland T.N."/>
            <person name="Cole G.T."/>
            <person name="Henn M.R."/>
            <person name="Birren B.W."/>
            <person name="Taylor J.W."/>
        </authorList>
    </citation>
    <scope>NUCLEOTIDE SEQUENCE [LARGE SCALE GENOMIC DNA]</scope>
    <source>
        <strain evidence="3">UAMH 1704</strain>
    </source>
</reference>
<dbReference type="RefSeq" id="XP_002542803.1">
    <property type="nucleotide sequence ID" value="XM_002542757.1"/>
</dbReference>
<feature type="compositionally biased region" description="Polar residues" evidence="1">
    <location>
        <begin position="18"/>
        <end position="29"/>
    </location>
</feature>
<evidence type="ECO:0000313" key="2">
    <source>
        <dbReference type="EMBL" id="EEP77470.1"/>
    </source>
</evidence>
<gene>
    <name evidence="2" type="ORF">UREG_02319</name>
</gene>
<dbReference type="KEGG" id="ure:UREG_02319"/>
<organism evidence="2 3">
    <name type="scientific">Uncinocarpus reesii (strain UAMH 1704)</name>
    <dbReference type="NCBI Taxonomy" id="336963"/>
    <lineage>
        <taxon>Eukaryota</taxon>
        <taxon>Fungi</taxon>
        <taxon>Dikarya</taxon>
        <taxon>Ascomycota</taxon>
        <taxon>Pezizomycotina</taxon>
        <taxon>Eurotiomycetes</taxon>
        <taxon>Eurotiomycetidae</taxon>
        <taxon>Onygenales</taxon>
        <taxon>Onygenaceae</taxon>
        <taxon>Uncinocarpus</taxon>
    </lineage>
</organism>